<dbReference type="GO" id="GO:0005524">
    <property type="term" value="F:ATP binding"/>
    <property type="evidence" value="ECO:0007669"/>
    <property type="project" value="UniProtKB-KW"/>
</dbReference>
<dbReference type="NCBIfam" id="NF038214">
    <property type="entry name" value="IS21_help_AAA"/>
    <property type="match status" value="1"/>
</dbReference>
<reference evidence="5" key="1">
    <citation type="journal article" date="2022" name="Front. Microbiol.">
        <title>Feed Insects as a Reservoir of Granadaene-Producing Lactococci.</title>
        <authorList>
            <person name="Neuzil-Bunesova V."/>
            <person name="Ramirez Garcia A."/>
            <person name="Modrackova N."/>
            <person name="Makovska M."/>
            <person name="Sabolova M."/>
            <person name="Sproer C."/>
            <person name="Bunk B."/>
            <person name="Blom J."/>
            <person name="Schwab C."/>
        </authorList>
    </citation>
    <scope>NUCLEOTIDE SEQUENCE</scope>
    <source>
        <strain evidence="5">I4/6O</strain>
    </source>
</reference>
<dbReference type="Pfam" id="PF01695">
    <property type="entry name" value="IstB_IS21"/>
    <property type="match status" value="1"/>
</dbReference>
<dbReference type="RefSeq" id="WP_252169782.1">
    <property type="nucleotide sequence ID" value="NZ_CP086395.1"/>
</dbReference>
<protein>
    <submittedName>
        <fullName evidence="5">IS21-like element helper ATPase IstB</fullName>
    </submittedName>
</protein>
<accession>A0A9Q9D7P0</accession>
<dbReference type="PIRSF" id="PIRSF003073">
    <property type="entry name" value="DNAC_TnpB_IstB"/>
    <property type="match status" value="1"/>
</dbReference>
<keyword evidence="3" id="KW-0067">ATP-binding</keyword>
<feature type="domain" description="AAA+ ATPase" evidence="4">
    <location>
        <begin position="97"/>
        <end position="230"/>
    </location>
</feature>
<dbReference type="AlphaFoldDB" id="A0A9Q9D7P0"/>
<evidence type="ECO:0000313" key="6">
    <source>
        <dbReference type="Proteomes" id="UP001056730"/>
    </source>
</evidence>
<comment type="similarity">
    <text evidence="1">Belongs to the IS21/IS1162 putative ATP-binding protein family.</text>
</comment>
<sequence>MTIYHQVLNQLEELHLLQFRNSLPDYLEEHTDISLLDGLHDLLHQELSGREQERLKKRLKKAHLPYNKRLMDFDFLFQSKLNKAEIVDLHTLRFLDNKDNILFIGNSGVGKTHLAISLALEALDKGFSSYFILSNDLVNKLLKAQEKGTLERAIKKYAKYDVLVIDEMGYLPFSRDGATLLFQLINARYEKKSTLITTNIPLSQWSDFLQDKKLTNALIDRLVHHSKVIPIMGDSYRMKDYKERKTRTSSKK</sequence>
<dbReference type="SUPFAM" id="SSF52540">
    <property type="entry name" value="P-loop containing nucleoside triphosphate hydrolases"/>
    <property type="match status" value="1"/>
</dbReference>
<evidence type="ECO:0000256" key="2">
    <source>
        <dbReference type="ARBA" id="ARBA00022741"/>
    </source>
</evidence>
<dbReference type="Gene3D" id="3.40.50.300">
    <property type="entry name" value="P-loop containing nucleotide triphosphate hydrolases"/>
    <property type="match status" value="1"/>
</dbReference>
<evidence type="ECO:0000256" key="3">
    <source>
        <dbReference type="ARBA" id="ARBA00022840"/>
    </source>
</evidence>
<dbReference type="PANTHER" id="PTHR30050:SF4">
    <property type="entry name" value="ATP-BINDING PROTEIN RV3427C IN INSERTION SEQUENCE-RELATED"/>
    <property type="match status" value="1"/>
</dbReference>
<dbReference type="InterPro" id="IPR003593">
    <property type="entry name" value="AAA+_ATPase"/>
</dbReference>
<dbReference type="InterPro" id="IPR002611">
    <property type="entry name" value="IstB_ATP-bd"/>
</dbReference>
<dbReference type="SMART" id="SM00382">
    <property type="entry name" value="AAA"/>
    <property type="match status" value="1"/>
</dbReference>
<dbReference type="InterPro" id="IPR027417">
    <property type="entry name" value="P-loop_NTPase"/>
</dbReference>
<name>A0A9Q9D7P0_9LACT</name>
<proteinExistence type="inferred from homology"/>
<gene>
    <name evidence="5" type="primary">istB</name>
    <name evidence="5" type="ORF">LMK00_04480</name>
</gene>
<keyword evidence="2" id="KW-0547">Nucleotide-binding</keyword>
<dbReference type="EMBL" id="CP086395">
    <property type="protein sequence ID" value="USJ21262.1"/>
    <property type="molecule type" value="Genomic_DNA"/>
</dbReference>
<dbReference type="CDD" id="cd00009">
    <property type="entry name" value="AAA"/>
    <property type="match status" value="1"/>
</dbReference>
<organism evidence="5 6">
    <name type="scientific">Lactococcus formosensis</name>
    <dbReference type="NCBI Taxonomy" id="1281486"/>
    <lineage>
        <taxon>Bacteria</taxon>
        <taxon>Bacillati</taxon>
        <taxon>Bacillota</taxon>
        <taxon>Bacilli</taxon>
        <taxon>Lactobacillales</taxon>
        <taxon>Streptococcaceae</taxon>
        <taxon>Lactococcus</taxon>
    </lineage>
</organism>
<dbReference type="KEGG" id="lfo:LMK00_04480"/>
<evidence type="ECO:0000259" key="4">
    <source>
        <dbReference type="SMART" id="SM00382"/>
    </source>
</evidence>
<dbReference type="Proteomes" id="UP001056730">
    <property type="component" value="Chromosome"/>
</dbReference>
<dbReference type="InterPro" id="IPR047661">
    <property type="entry name" value="IstB"/>
</dbReference>
<dbReference type="InterPro" id="IPR028350">
    <property type="entry name" value="DNAC/IstB-like"/>
</dbReference>
<dbReference type="PANTHER" id="PTHR30050">
    <property type="entry name" value="CHROMOSOMAL REPLICATION INITIATOR PROTEIN DNAA"/>
    <property type="match status" value="1"/>
</dbReference>
<evidence type="ECO:0000313" key="5">
    <source>
        <dbReference type="EMBL" id="USJ21262.1"/>
    </source>
</evidence>
<evidence type="ECO:0000256" key="1">
    <source>
        <dbReference type="ARBA" id="ARBA00008059"/>
    </source>
</evidence>
<dbReference type="GO" id="GO:0006260">
    <property type="term" value="P:DNA replication"/>
    <property type="evidence" value="ECO:0007669"/>
    <property type="project" value="TreeGrafter"/>
</dbReference>